<protein>
    <submittedName>
        <fullName evidence="1">Uncharacterized protein</fullName>
    </submittedName>
</protein>
<dbReference type="Proteomes" id="UP000199167">
    <property type="component" value="Unassembled WGS sequence"/>
</dbReference>
<dbReference type="EMBL" id="FOIZ01000001">
    <property type="protein sequence ID" value="SEW09032.1"/>
    <property type="molecule type" value="Genomic_DNA"/>
</dbReference>
<gene>
    <name evidence="1" type="ORF">SAMN04488515_0999</name>
</gene>
<name>A0A1I0P4B1_9RHOB</name>
<reference evidence="1 2" key="1">
    <citation type="submission" date="2016-10" db="EMBL/GenBank/DDBJ databases">
        <authorList>
            <person name="de Groot N.N."/>
        </authorList>
    </citation>
    <scope>NUCLEOTIDE SEQUENCE [LARGE SCALE GENOMIC DNA]</scope>
    <source>
        <strain evidence="1 2">DSM 17925</strain>
    </source>
</reference>
<accession>A0A1I0P4B1</accession>
<organism evidence="1 2">
    <name type="scientific">Cognatiyoonia koreensis</name>
    <dbReference type="NCBI Taxonomy" id="364200"/>
    <lineage>
        <taxon>Bacteria</taxon>
        <taxon>Pseudomonadati</taxon>
        <taxon>Pseudomonadota</taxon>
        <taxon>Alphaproteobacteria</taxon>
        <taxon>Rhodobacterales</taxon>
        <taxon>Paracoccaceae</taxon>
        <taxon>Cognatiyoonia</taxon>
    </lineage>
</organism>
<evidence type="ECO:0000313" key="1">
    <source>
        <dbReference type="EMBL" id="SEW09032.1"/>
    </source>
</evidence>
<keyword evidence="2" id="KW-1185">Reference proteome</keyword>
<proteinExistence type="predicted"/>
<sequence length="132" mass="13979">MIGVVDMADASGGSILGKMIQAGCAVLITGPAAAETVSCMMDDGDEVAFMIDRNQFTHPLDPDEPPQRKVTTVRYGAKHFPAEPILMGDIRGFQAEGLGGTTMLFIMQSDGTAILANNHEGLRIGGHCEVMQ</sequence>
<dbReference type="AlphaFoldDB" id="A0A1I0P4B1"/>
<evidence type="ECO:0000313" key="2">
    <source>
        <dbReference type="Proteomes" id="UP000199167"/>
    </source>
</evidence>
<dbReference type="STRING" id="364200.SAMN04488515_0999"/>